<dbReference type="ExpressionAtlas" id="A0A1D6JZM7">
    <property type="expression patterns" value="baseline and differential"/>
</dbReference>
<dbReference type="PANTHER" id="PTHR15071:SF0">
    <property type="entry name" value="MANNOSE 6-PHOSPHATE RECEPTOR-LIKE PROTEIN 1"/>
    <property type="match status" value="1"/>
</dbReference>
<organism evidence="2">
    <name type="scientific">Zea mays</name>
    <name type="common">Maize</name>
    <dbReference type="NCBI Taxonomy" id="4577"/>
    <lineage>
        <taxon>Eukaryota</taxon>
        <taxon>Viridiplantae</taxon>
        <taxon>Streptophyta</taxon>
        <taxon>Embryophyta</taxon>
        <taxon>Tracheophyta</taxon>
        <taxon>Spermatophyta</taxon>
        <taxon>Magnoliopsida</taxon>
        <taxon>Liliopsida</taxon>
        <taxon>Poales</taxon>
        <taxon>Poaceae</taxon>
        <taxon>PACMAD clade</taxon>
        <taxon>Panicoideae</taxon>
        <taxon>Andropogonodae</taxon>
        <taxon>Andropogoneae</taxon>
        <taxon>Tripsacinae</taxon>
        <taxon>Zea</taxon>
    </lineage>
</organism>
<reference evidence="2" key="1">
    <citation type="submission" date="2015-12" db="EMBL/GenBank/DDBJ databases">
        <title>Update maize B73 reference genome by single molecule sequencing technologies.</title>
        <authorList>
            <consortium name="Maize Genome Sequencing Project"/>
            <person name="Ware D."/>
        </authorList>
    </citation>
    <scope>NUCLEOTIDE SEQUENCE [LARGE SCALE GENOMIC DNA]</scope>
    <source>
        <tissue evidence="2">Seedling</tissue>
    </source>
</reference>
<feature type="region of interest" description="Disordered" evidence="1">
    <location>
        <begin position="1"/>
        <end position="38"/>
    </location>
</feature>
<evidence type="ECO:0000256" key="1">
    <source>
        <dbReference type="SAM" id="MobiDB-lite"/>
    </source>
</evidence>
<evidence type="ECO:0000313" key="2">
    <source>
        <dbReference type="EMBL" id="ONL97037.1"/>
    </source>
</evidence>
<accession>A0A1D6JZM7</accession>
<name>A0A1D6JZM7_MAIZE</name>
<dbReference type="PANTHER" id="PTHR15071">
    <property type="entry name" value="MANNOSE-6-PHOSPHATE RECEPTOR FAMILY MEMBER"/>
    <property type="match status" value="1"/>
</dbReference>
<proteinExistence type="predicted"/>
<dbReference type="GO" id="GO:0000139">
    <property type="term" value="C:Golgi membrane"/>
    <property type="evidence" value="ECO:0007669"/>
    <property type="project" value="UniProtKB-SubCell"/>
</dbReference>
<dbReference type="EMBL" id="CM007647">
    <property type="protein sequence ID" value="ONL97037.1"/>
    <property type="molecule type" value="Genomic_DNA"/>
</dbReference>
<sequence>MPSADAEAEQTPKWFPNSYSPTPTVQLQARASGRRHRGFPFRRSGRLLVSRPQAEKLTRSRSSSVALPLRMPPPGPRLPLLLLILLLLGAACSCGLTVTGAGEGGSCEFSVARGSELYSFDLAAPTPAHRHGVLSEDGFYKVAVNDSILWFQLCDEMLFNFDPPMCLNCEDCGGPLRCGTQCSALVSNNIGGYDVCTTIGGLSKSHISLVGYILIGAVYRYYFLGIHSVEAIPNLEFWIGLPQRIKTVFVPATRSHVSYSRDGLGTDAPVYH</sequence>
<gene>
    <name evidence="2" type="ORF">ZEAMMB73_Zm00001d028783</name>
</gene>
<feature type="compositionally biased region" description="Polar residues" evidence="1">
    <location>
        <begin position="17"/>
        <end position="29"/>
    </location>
</feature>
<protein>
    <submittedName>
        <fullName evidence="2">Uncharacterized protein</fullName>
    </submittedName>
</protein>
<dbReference type="AlphaFoldDB" id="A0A1D6JZM7"/>